<dbReference type="WBParaSite" id="MhA1_Contig2591.frz3.gene3">
    <property type="protein sequence ID" value="MhA1_Contig2591.frz3.gene3"/>
    <property type="gene ID" value="MhA1_Contig2591.frz3.gene3"/>
</dbReference>
<keyword evidence="1" id="KW-1133">Transmembrane helix</keyword>
<organism evidence="2 3">
    <name type="scientific">Meloidogyne hapla</name>
    <name type="common">Root-knot nematode worm</name>
    <dbReference type="NCBI Taxonomy" id="6305"/>
    <lineage>
        <taxon>Eukaryota</taxon>
        <taxon>Metazoa</taxon>
        <taxon>Ecdysozoa</taxon>
        <taxon>Nematoda</taxon>
        <taxon>Chromadorea</taxon>
        <taxon>Rhabditida</taxon>
        <taxon>Tylenchina</taxon>
        <taxon>Tylenchomorpha</taxon>
        <taxon>Tylenchoidea</taxon>
        <taxon>Meloidogynidae</taxon>
        <taxon>Meloidogyninae</taxon>
        <taxon>Meloidogyne</taxon>
    </lineage>
</organism>
<feature type="transmembrane region" description="Helical" evidence="1">
    <location>
        <begin position="12"/>
        <end position="35"/>
    </location>
</feature>
<keyword evidence="2" id="KW-1185">Reference proteome</keyword>
<evidence type="ECO:0000256" key="1">
    <source>
        <dbReference type="SAM" id="Phobius"/>
    </source>
</evidence>
<keyword evidence="1" id="KW-0472">Membrane</keyword>
<dbReference type="Proteomes" id="UP000095281">
    <property type="component" value="Unplaced"/>
</dbReference>
<evidence type="ECO:0000313" key="3">
    <source>
        <dbReference type="WBParaSite" id="MhA1_Contig2591.frz3.gene3"/>
    </source>
</evidence>
<evidence type="ECO:0000313" key="2">
    <source>
        <dbReference type="Proteomes" id="UP000095281"/>
    </source>
</evidence>
<sequence>MSLSKLTTKNILFGNNPIILLIILYLILIQFCFALKLNNRQRFVNNSPINHKINIRSEEQNKLNYNSDNNGLFRQYISGGLFNCGTKYVEMLQKLNKFIEHVHEEFSTCKKQMNQINKTQFSEQFQIIDDLFGNDEINEEKENQKEEN</sequence>
<accession>A0A1I8BIS2</accession>
<protein>
    <submittedName>
        <fullName evidence="3">Transmembrane protein</fullName>
    </submittedName>
</protein>
<keyword evidence="1" id="KW-0812">Transmembrane</keyword>
<proteinExistence type="predicted"/>
<dbReference type="AlphaFoldDB" id="A0A1I8BIS2"/>
<reference evidence="3" key="1">
    <citation type="submission" date="2016-11" db="UniProtKB">
        <authorList>
            <consortium name="WormBaseParasite"/>
        </authorList>
    </citation>
    <scope>IDENTIFICATION</scope>
</reference>
<name>A0A1I8BIS2_MELHA</name>